<proteinExistence type="predicted"/>
<sequence>MDWITFVSSLGLSGIVGGLVSYGIQSYLKSGINHHYNKKIADYKDDIAKISDYRQHDFARRLHDFTLYTNKRHEIYPKIYSKISNIVLSLDIMIKLRRQPRMNKIDLENTLKTFNLVDVEHVDEILKKFHDEEVPTKDAFKDISYYLGIKFRQFQNIKLENELYLSDNITDSLENLVEMIKEIDLDLSRYRVRGDNEISLEQVNELNEKVEELKNEMKNELAVSDYEELSP</sequence>
<feature type="coiled-coil region" evidence="1">
    <location>
        <begin position="196"/>
        <end position="223"/>
    </location>
</feature>
<name>A0A6I4ZY42_9BACI</name>
<dbReference type="RefSeq" id="WP_160909372.1">
    <property type="nucleotide sequence ID" value="NZ_WMEQ01000003.1"/>
</dbReference>
<evidence type="ECO:0000256" key="1">
    <source>
        <dbReference type="SAM" id="Coils"/>
    </source>
</evidence>
<dbReference type="Proteomes" id="UP000468638">
    <property type="component" value="Unassembled WGS sequence"/>
</dbReference>
<protein>
    <submittedName>
        <fullName evidence="2">Uncharacterized protein</fullName>
    </submittedName>
</protein>
<dbReference type="AlphaFoldDB" id="A0A6I4ZY42"/>
<evidence type="ECO:0000313" key="3">
    <source>
        <dbReference type="Proteomes" id="UP000468638"/>
    </source>
</evidence>
<accession>A0A6I4ZY42</accession>
<reference evidence="2 3" key="1">
    <citation type="submission" date="2019-11" db="EMBL/GenBank/DDBJ databases">
        <title>Genome sequences of 17 halophilic strains isolated from different environments.</title>
        <authorList>
            <person name="Furrow R.E."/>
        </authorList>
    </citation>
    <scope>NUCLEOTIDE SEQUENCE [LARGE SCALE GENOMIC DNA]</scope>
    <source>
        <strain evidence="2 3">22514_16_FS</strain>
    </source>
</reference>
<comment type="caution">
    <text evidence="2">The sequence shown here is derived from an EMBL/GenBank/DDBJ whole genome shotgun (WGS) entry which is preliminary data.</text>
</comment>
<organism evidence="2 3">
    <name type="scientific">Pontibacillus yanchengensis</name>
    <dbReference type="NCBI Taxonomy" id="462910"/>
    <lineage>
        <taxon>Bacteria</taxon>
        <taxon>Bacillati</taxon>
        <taxon>Bacillota</taxon>
        <taxon>Bacilli</taxon>
        <taxon>Bacillales</taxon>
        <taxon>Bacillaceae</taxon>
        <taxon>Pontibacillus</taxon>
    </lineage>
</organism>
<keyword evidence="1" id="KW-0175">Coiled coil</keyword>
<evidence type="ECO:0000313" key="2">
    <source>
        <dbReference type="EMBL" id="MYL33257.1"/>
    </source>
</evidence>
<dbReference type="EMBL" id="WMEQ01000003">
    <property type="protein sequence ID" value="MYL33257.1"/>
    <property type="molecule type" value="Genomic_DNA"/>
</dbReference>
<dbReference type="OrthoDB" id="2648183at2"/>
<gene>
    <name evidence="2" type="ORF">GLW05_06540</name>
</gene>